<evidence type="ECO:0000256" key="6">
    <source>
        <dbReference type="ARBA" id="ARBA00022490"/>
    </source>
</evidence>
<dbReference type="InterPro" id="IPR000192">
    <property type="entry name" value="Aminotrans_V_dom"/>
</dbReference>
<gene>
    <name evidence="17" type="ORF">J2S45_000306</name>
</gene>
<evidence type="ECO:0000256" key="3">
    <source>
        <dbReference type="ARBA" id="ARBA00005099"/>
    </source>
</evidence>
<dbReference type="Pfam" id="PF00266">
    <property type="entry name" value="Aminotran_5"/>
    <property type="match status" value="1"/>
</dbReference>
<keyword evidence="12" id="KW-0718">Serine biosynthesis</keyword>
<comment type="catalytic activity">
    <reaction evidence="15">
        <text>O-phospho-L-serine + 2-oxoglutarate = 3-phosphooxypyruvate + L-glutamate</text>
        <dbReference type="Rhea" id="RHEA:14329"/>
        <dbReference type="ChEBI" id="CHEBI:16810"/>
        <dbReference type="ChEBI" id="CHEBI:18110"/>
        <dbReference type="ChEBI" id="CHEBI:29985"/>
        <dbReference type="ChEBI" id="CHEBI:57524"/>
        <dbReference type="EC" id="2.6.1.52"/>
    </reaction>
</comment>
<dbReference type="Proteomes" id="UP001230145">
    <property type="component" value="Unassembled WGS sequence"/>
</dbReference>
<dbReference type="InterPro" id="IPR006272">
    <property type="entry name" value="Pser_aminoTfrase_mycobac"/>
</dbReference>
<comment type="pathway">
    <text evidence="3">Amino-acid biosynthesis; L-serine biosynthesis; L-serine from 3-phospho-D-glycerate: step 2/3.</text>
</comment>
<dbReference type="GO" id="GO:0004648">
    <property type="term" value="F:O-phospho-L-serine:2-oxoglutarate aminotransferase activity"/>
    <property type="evidence" value="ECO:0007669"/>
    <property type="project" value="UniProtKB-EC"/>
</dbReference>
<proteinExistence type="inferred from homology"/>
<comment type="cofactor">
    <cofactor evidence="1">
        <name>pyridoxal 5'-phosphate</name>
        <dbReference type="ChEBI" id="CHEBI:597326"/>
    </cofactor>
</comment>
<evidence type="ECO:0000256" key="15">
    <source>
        <dbReference type="ARBA" id="ARBA00049007"/>
    </source>
</evidence>
<comment type="catalytic activity">
    <reaction evidence="14">
        <text>4-(phosphooxy)-L-threonine + 2-oxoglutarate = (R)-3-hydroxy-2-oxo-4-phosphooxybutanoate + L-glutamate</text>
        <dbReference type="Rhea" id="RHEA:16573"/>
        <dbReference type="ChEBI" id="CHEBI:16810"/>
        <dbReference type="ChEBI" id="CHEBI:29985"/>
        <dbReference type="ChEBI" id="CHEBI:58452"/>
        <dbReference type="ChEBI" id="CHEBI:58538"/>
        <dbReference type="EC" id="2.6.1.52"/>
    </reaction>
</comment>
<evidence type="ECO:0000313" key="18">
    <source>
        <dbReference type="Proteomes" id="UP001230145"/>
    </source>
</evidence>
<keyword evidence="8" id="KW-0028">Amino-acid biosynthesis</keyword>
<dbReference type="PANTHER" id="PTHR21152:SF40">
    <property type="entry name" value="ALANINE--GLYOXYLATE AMINOTRANSFERASE"/>
    <property type="match status" value="1"/>
</dbReference>
<keyword evidence="10" id="KW-0663">Pyridoxal phosphate</keyword>
<name>A0ABT9PFZ9_9ACTO</name>
<dbReference type="PIRSF" id="PIRSF000525">
    <property type="entry name" value="SerC"/>
    <property type="match status" value="1"/>
</dbReference>
<dbReference type="Gene3D" id="3.40.640.10">
    <property type="entry name" value="Type I PLP-dependent aspartate aminotransferase-like (Major domain)"/>
    <property type="match status" value="1"/>
</dbReference>
<comment type="caution">
    <text evidence="17">The sequence shown here is derived from an EMBL/GenBank/DDBJ whole genome shotgun (WGS) entry which is preliminary data.</text>
</comment>
<dbReference type="InterPro" id="IPR015424">
    <property type="entry name" value="PyrdxlP-dep_Trfase"/>
</dbReference>
<keyword evidence="9 17" id="KW-0808">Transferase</keyword>
<evidence type="ECO:0000256" key="7">
    <source>
        <dbReference type="ARBA" id="ARBA00022576"/>
    </source>
</evidence>
<evidence type="ECO:0000256" key="1">
    <source>
        <dbReference type="ARBA" id="ARBA00001933"/>
    </source>
</evidence>
<sequence length="367" mass="39686">MSALLLPDDGRFGSGPSKVRPAQLAAISGSQLMGTSHRKSGVRDVVASIQWGLRELFRLPQGYEVILGNGGASALWDAISFCLVEDRAQAAVIGEFSGKAARAVERAPWLSAPDVRRVEPGQMVECEPADVDTYLYAHNETSTGATTPLRRVAPDTGALTVVDATSIAGGIVFDPADVDFYYFSPQKCFGSDGGLWLALASPAALERIERLTAERWVPDFLNLRLAVTNSRKAQTLNTPAIATLLMLEEQVHWMLDLGGLATMEARSRASSDAVYEWAEARPFATPFIAPAYRSPVVCTIDFADGAGVDGAAVAARLREFGVLDVEPYRSLGRNQLRIATFPAIEVEDVRRLLGLIDEIIGQGEHRR</sequence>
<keyword evidence="11" id="KW-0664">Pyridoxine biosynthesis</keyword>
<evidence type="ECO:0000256" key="13">
    <source>
        <dbReference type="ARBA" id="ARBA00031421"/>
    </source>
</evidence>
<dbReference type="InterPro" id="IPR015422">
    <property type="entry name" value="PyrdxlP-dep_Trfase_small"/>
</dbReference>
<evidence type="ECO:0000313" key="17">
    <source>
        <dbReference type="EMBL" id="MDP9831627.1"/>
    </source>
</evidence>
<evidence type="ECO:0000256" key="14">
    <source>
        <dbReference type="ARBA" id="ARBA00047630"/>
    </source>
</evidence>
<comment type="similarity">
    <text evidence="4">Belongs to the class-V pyridoxal-phosphate-dependent aminotransferase family. SerC subfamily.</text>
</comment>
<keyword evidence="7 17" id="KW-0032">Aminotransferase</keyword>
<dbReference type="PANTHER" id="PTHR21152">
    <property type="entry name" value="AMINOTRANSFERASE CLASS V"/>
    <property type="match status" value="1"/>
</dbReference>
<evidence type="ECO:0000256" key="8">
    <source>
        <dbReference type="ARBA" id="ARBA00022605"/>
    </source>
</evidence>
<comment type="function">
    <text evidence="2">Catalyzes the reversible conversion of 3-phosphohydroxypyruvate to phosphoserine and of 3-hydroxy-2-oxo-4-phosphonooxybutanoate to phosphohydroxythreonine.</text>
</comment>
<protein>
    <recommendedName>
        <fullName evidence="5">phosphoserine transaminase</fullName>
        <ecNumber evidence="5">2.6.1.52</ecNumber>
    </recommendedName>
    <alternativeName>
        <fullName evidence="13">Phosphohydroxythreonine aminotransferase</fullName>
    </alternativeName>
</protein>
<accession>A0ABT9PFZ9</accession>
<reference evidence="17 18" key="1">
    <citation type="submission" date="2023-07" db="EMBL/GenBank/DDBJ databases">
        <title>Sequencing the genomes of 1000 actinobacteria strains.</title>
        <authorList>
            <person name="Klenk H.-P."/>
        </authorList>
    </citation>
    <scope>NUCLEOTIDE SEQUENCE [LARGE SCALE GENOMIC DNA]</scope>
    <source>
        <strain evidence="17 18">DSM 19515</strain>
    </source>
</reference>
<evidence type="ECO:0000256" key="2">
    <source>
        <dbReference type="ARBA" id="ARBA00003483"/>
    </source>
</evidence>
<organism evidence="17 18">
    <name type="scientific">Trueperella abortisuis</name>
    <dbReference type="NCBI Taxonomy" id="445930"/>
    <lineage>
        <taxon>Bacteria</taxon>
        <taxon>Bacillati</taxon>
        <taxon>Actinomycetota</taxon>
        <taxon>Actinomycetes</taxon>
        <taxon>Actinomycetales</taxon>
        <taxon>Actinomycetaceae</taxon>
        <taxon>Trueperella</taxon>
    </lineage>
</organism>
<keyword evidence="18" id="KW-1185">Reference proteome</keyword>
<keyword evidence="6" id="KW-0963">Cytoplasm</keyword>
<evidence type="ECO:0000256" key="4">
    <source>
        <dbReference type="ARBA" id="ARBA00006904"/>
    </source>
</evidence>
<evidence type="ECO:0000259" key="16">
    <source>
        <dbReference type="Pfam" id="PF00266"/>
    </source>
</evidence>
<dbReference type="RefSeq" id="WP_307634318.1">
    <property type="nucleotide sequence ID" value="NZ_JAUSQL010000001.1"/>
</dbReference>
<evidence type="ECO:0000256" key="11">
    <source>
        <dbReference type="ARBA" id="ARBA00023096"/>
    </source>
</evidence>
<dbReference type="InterPro" id="IPR022278">
    <property type="entry name" value="Pser_aminoTfrase"/>
</dbReference>
<dbReference type="EMBL" id="JAUSQL010000001">
    <property type="protein sequence ID" value="MDP9831627.1"/>
    <property type="molecule type" value="Genomic_DNA"/>
</dbReference>
<evidence type="ECO:0000256" key="10">
    <source>
        <dbReference type="ARBA" id="ARBA00022898"/>
    </source>
</evidence>
<evidence type="ECO:0000256" key="9">
    <source>
        <dbReference type="ARBA" id="ARBA00022679"/>
    </source>
</evidence>
<evidence type="ECO:0000256" key="5">
    <source>
        <dbReference type="ARBA" id="ARBA00013030"/>
    </source>
</evidence>
<dbReference type="Gene3D" id="3.90.1150.10">
    <property type="entry name" value="Aspartate Aminotransferase, domain 1"/>
    <property type="match status" value="1"/>
</dbReference>
<feature type="domain" description="Aminotransferase class V" evidence="16">
    <location>
        <begin position="134"/>
        <end position="319"/>
    </location>
</feature>
<dbReference type="NCBIfam" id="TIGR01366">
    <property type="entry name" value="serC_3"/>
    <property type="match status" value="1"/>
</dbReference>
<evidence type="ECO:0000256" key="12">
    <source>
        <dbReference type="ARBA" id="ARBA00023299"/>
    </source>
</evidence>
<dbReference type="InterPro" id="IPR015421">
    <property type="entry name" value="PyrdxlP-dep_Trfase_major"/>
</dbReference>
<dbReference type="SUPFAM" id="SSF53383">
    <property type="entry name" value="PLP-dependent transferases"/>
    <property type="match status" value="1"/>
</dbReference>
<dbReference type="EC" id="2.6.1.52" evidence="5"/>